<dbReference type="Proteomes" id="UP000275078">
    <property type="component" value="Unassembled WGS sequence"/>
</dbReference>
<proteinExistence type="predicted"/>
<feature type="region of interest" description="Disordered" evidence="2">
    <location>
        <begin position="1"/>
        <end position="20"/>
    </location>
</feature>
<feature type="region of interest" description="Disordered" evidence="2">
    <location>
        <begin position="26"/>
        <end position="46"/>
    </location>
</feature>
<dbReference type="GO" id="GO:0016787">
    <property type="term" value="F:hydrolase activity"/>
    <property type="evidence" value="ECO:0007669"/>
    <property type="project" value="UniProtKB-KW"/>
</dbReference>
<dbReference type="PANTHER" id="PTHR43316:SF3">
    <property type="entry name" value="HALOACID DEHALOGENASE, TYPE II (AFU_ORTHOLOGUE AFUA_2G07750)-RELATED"/>
    <property type="match status" value="1"/>
</dbReference>
<accession>A0A3N4IPC7</accession>
<dbReference type="Gene3D" id="1.10.150.240">
    <property type="entry name" value="Putative phosphatase, domain 2"/>
    <property type="match status" value="1"/>
</dbReference>
<evidence type="ECO:0000256" key="2">
    <source>
        <dbReference type="SAM" id="MobiDB-lite"/>
    </source>
</evidence>
<evidence type="ECO:0008006" key="5">
    <source>
        <dbReference type="Google" id="ProtNLM"/>
    </source>
</evidence>
<dbReference type="Gene3D" id="3.40.50.1000">
    <property type="entry name" value="HAD superfamily/HAD-like"/>
    <property type="match status" value="1"/>
</dbReference>
<dbReference type="AlphaFoldDB" id="A0A3N4IPC7"/>
<protein>
    <recommendedName>
        <fullName evidence="5">HAD-like protein</fullName>
    </recommendedName>
</protein>
<evidence type="ECO:0000313" key="3">
    <source>
        <dbReference type="EMBL" id="RPA83474.1"/>
    </source>
</evidence>
<keyword evidence="4" id="KW-1185">Reference proteome</keyword>
<dbReference type="STRING" id="1160509.A0A3N4IPC7"/>
<organism evidence="3 4">
    <name type="scientific">Ascobolus immersus RN42</name>
    <dbReference type="NCBI Taxonomy" id="1160509"/>
    <lineage>
        <taxon>Eukaryota</taxon>
        <taxon>Fungi</taxon>
        <taxon>Dikarya</taxon>
        <taxon>Ascomycota</taxon>
        <taxon>Pezizomycotina</taxon>
        <taxon>Pezizomycetes</taxon>
        <taxon>Pezizales</taxon>
        <taxon>Ascobolaceae</taxon>
        <taxon>Ascobolus</taxon>
    </lineage>
</organism>
<dbReference type="InterPro" id="IPR036412">
    <property type="entry name" value="HAD-like_sf"/>
</dbReference>
<dbReference type="InterPro" id="IPR023214">
    <property type="entry name" value="HAD_sf"/>
</dbReference>
<gene>
    <name evidence="3" type="ORF">BJ508DRAFT_342598</name>
</gene>
<evidence type="ECO:0000313" key="4">
    <source>
        <dbReference type="Proteomes" id="UP000275078"/>
    </source>
</evidence>
<feature type="compositionally biased region" description="Basic residues" evidence="2">
    <location>
        <begin position="1"/>
        <end position="11"/>
    </location>
</feature>
<dbReference type="PANTHER" id="PTHR43316">
    <property type="entry name" value="HYDROLASE, HALOACID DELAHOGENASE-RELATED"/>
    <property type="match status" value="1"/>
</dbReference>
<name>A0A3N4IPC7_ASCIM</name>
<reference evidence="3 4" key="1">
    <citation type="journal article" date="2018" name="Nat. Ecol. Evol.">
        <title>Pezizomycetes genomes reveal the molecular basis of ectomycorrhizal truffle lifestyle.</title>
        <authorList>
            <person name="Murat C."/>
            <person name="Payen T."/>
            <person name="Noel B."/>
            <person name="Kuo A."/>
            <person name="Morin E."/>
            <person name="Chen J."/>
            <person name="Kohler A."/>
            <person name="Krizsan K."/>
            <person name="Balestrini R."/>
            <person name="Da Silva C."/>
            <person name="Montanini B."/>
            <person name="Hainaut M."/>
            <person name="Levati E."/>
            <person name="Barry K.W."/>
            <person name="Belfiori B."/>
            <person name="Cichocki N."/>
            <person name="Clum A."/>
            <person name="Dockter R.B."/>
            <person name="Fauchery L."/>
            <person name="Guy J."/>
            <person name="Iotti M."/>
            <person name="Le Tacon F."/>
            <person name="Lindquist E.A."/>
            <person name="Lipzen A."/>
            <person name="Malagnac F."/>
            <person name="Mello A."/>
            <person name="Molinier V."/>
            <person name="Miyauchi S."/>
            <person name="Poulain J."/>
            <person name="Riccioni C."/>
            <person name="Rubini A."/>
            <person name="Sitrit Y."/>
            <person name="Splivallo R."/>
            <person name="Traeger S."/>
            <person name="Wang M."/>
            <person name="Zifcakova L."/>
            <person name="Wipf D."/>
            <person name="Zambonelli A."/>
            <person name="Paolocci F."/>
            <person name="Nowrousian M."/>
            <person name="Ottonello S."/>
            <person name="Baldrian P."/>
            <person name="Spatafora J.W."/>
            <person name="Henrissat B."/>
            <person name="Nagy L.G."/>
            <person name="Aury J.M."/>
            <person name="Wincker P."/>
            <person name="Grigoriev I.V."/>
            <person name="Bonfante P."/>
            <person name="Martin F.M."/>
        </authorList>
    </citation>
    <scope>NUCLEOTIDE SEQUENCE [LARGE SCALE GENOMIC DNA]</scope>
    <source>
        <strain evidence="3 4">RN42</strain>
    </source>
</reference>
<dbReference type="EMBL" id="ML119664">
    <property type="protein sequence ID" value="RPA83474.1"/>
    <property type="molecule type" value="Genomic_DNA"/>
</dbReference>
<sequence length="316" mass="34996">MSIRRNIHKYRPKTDPLFQHHKKLREARKNKPHSLPTALKHHRSLHSSNNPVLLNNLSTQSPRMPRQIVNIDLFTLINSAPITETLSVELPDYTSSQIHELATEWRKSQIQYALRLNSMQTYLPFSKIIAASLRATLPSISTKSFNTLTTAYGKLPVYSDVAPFLQKMAELGRKQSTYVHANADPALMKSLVSANAPLVEFFSPDRIVTVEREGCYKPCPRAYAGFLNAPGVANEDSGFDSDTAEVSDEAGRNVVLVSAHPWDVVGAKNCGWRTVLVDRKGEGWTDGVGAELGLSPDEIVRSLEDVPGALQRVGGQ</sequence>
<dbReference type="InterPro" id="IPR051540">
    <property type="entry name" value="S-2-haloacid_dehalogenase"/>
</dbReference>
<evidence type="ECO:0000256" key="1">
    <source>
        <dbReference type="ARBA" id="ARBA00022801"/>
    </source>
</evidence>
<dbReference type="SUPFAM" id="SSF56784">
    <property type="entry name" value="HAD-like"/>
    <property type="match status" value="1"/>
</dbReference>
<keyword evidence="1" id="KW-0378">Hydrolase</keyword>
<dbReference type="InterPro" id="IPR023198">
    <property type="entry name" value="PGP-like_dom2"/>
</dbReference>
<dbReference type="OrthoDB" id="3256520at2759"/>